<evidence type="ECO:0000313" key="2">
    <source>
        <dbReference type="EMBL" id="KAK5689876.1"/>
    </source>
</evidence>
<proteinExistence type="predicted"/>
<organism evidence="2 3">
    <name type="scientific">Elasticomyces elasticus</name>
    <dbReference type="NCBI Taxonomy" id="574655"/>
    <lineage>
        <taxon>Eukaryota</taxon>
        <taxon>Fungi</taxon>
        <taxon>Dikarya</taxon>
        <taxon>Ascomycota</taxon>
        <taxon>Pezizomycotina</taxon>
        <taxon>Dothideomycetes</taxon>
        <taxon>Dothideomycetidae</taxon>
        <taxon>Mycosphaerellales</taxon>
        <taxon>Teratosphaeriaceae</taxon>
        <taxon>Elasticomyces</taxon>
    </lineage>
</organism>
<feature type="region of interest" description="Disordered" evidence="1">
    <location>
        <begin position="509"/>
        <end position="531"/>
    </location>
</feature>
<dbReference type="AlphaFoldDB" id="A0AAN7VXC9"/>
<evidence type="ECO:0000256" key="1">
    <source>
        <dbReference type="SAM" id="MobiDB-lite"/>
    </source>
</evidence>
<reference evidence="2" key="1">
    <citation type="submission" date="2023-08" db="EMBL/GenBank/DDBJ databases">
        <title>Black Yeasts Isolated from many extreme environments.</title>
        <authorList>
            <person name="Coleine C."/>
            <person name="Stajich J.E."/>
            <person name="Selbmann L."/>
        </authorList>
    </citation>
    <scope>NUCLEOTIDE SEQUENCE</scope>
    <source>
        <strain evidence="2">CCFEE 5810</strain>
    </source>
</reference>
<accession>A0AAN7VXC9</accession>
<dbReference type="Proteomes" id="UP001310594">
    <property type="component" value="Unassembled WGS sequence"/>
</dbReference>
<feature type="region of interest" description="Disordered" evidence="1">
    <location>
        <begin position="89"/>
        <end position="109"/>
    </location>
</feature>
<protein>
    <submittedName>
        <fullName evidence="2">Uncharacterized protein</fullName>
    </submittedName>
</protein>
<sequence>MTTDRTVDMILHGNSSTSKLPTEAPVPHQAPRVSELRKAYSLVANERRLPISVRAGPCKTVQVVRSLSDELPILDEDSLKLKLVPVTGVRTPQTTPPSSPTHSFQPMHHGLRSSRFSSGIVTYPHPVSSPKRHRQIYVYATTYAEAVTDTSSSRDSAEAHHNYPQSSTTQISRHRANISVLSTIATKRAHETNEQQHHLLYSTWKCETRLDHIERKKRELAYILEKLEEIESQLAHLDDGHTMSPVQASATYAPTKSPYKVRPRDSLISGASALMRQNPNKGHHITRSSSSRLSVLIDRDYPPNDNTVPRWNRMVARATSSRLSRLSISSVGTLESLMSNESSISAELRPMPLFRAQPTLQYFPPRCALPSKRAKQLEAAQEITALAEWPTSLGIESRENPGPQTPFERFAKMPQQNPPELPSSRVRVQISPHTTSSAWEDIFTSFDPSSGVGASNDSSNAASLHVIAAKQDLAAALPHWVALSSTPVSPTVPVEVHVEEPSYLTVMPSSWSSDTMESEEESSVTTPPRQKPLVRALKRCLSPFTLVLQAHGSPTNEPSNVSNSDPSACRKHHGLSALWSRLSIFGRPARYRAQEVCFCMQEPASSFKQGRPVAQQLSSKRSTMQSHESWPHATVGIVW</sequence>
<dbReference type="EMBL" id="JAVRQU010000028">
    <property type="protein sequence ID" value="KAK5689876.1"/>
    <property type="molecule type" value="Genomic_DNA"/>
</dbReference>
<comment type="caution">
    <text evidence="2">The sequence shown here is derived from an EMBL/GenBank/DDBJ whole genome shotgun (WGS) entry which is preliminary data.</text>
</comment>
<evidence type="ECO:0000313" key="3">
    <source>
        <dbReference type="Proteomes" id="UP001310594"/>
    </source>
</evidence>
<name>A0AAN7VXC9_9PEZI</name>
<gene>
    <name evidence="2" type="ORF">LTR97_012636</name>
</gene>
<feature type="region of interest" description="Disordered" evidence="1">
    <location>
        <begin position="150"/>
        <end position="174"/>
    </location>
</feature>